<dbReference type="SUPFAM" id="SSF56524">
    <property type="entry name" value="Oxidoreductase molybdopterin-binding domain"/>
    <property type="match status" value="1"/>
</dbReference>
<sequence length="257" mass="28555">MSDPNPSPLPEPSGSAAPDAAMRRLTRRGFVRGGIAAAGGFLGWTWLRTRSKVDGISWPLRSVQRFNERLWGSDGLAPEFPANRAGDMKLNGPVGQPGNTDPAAWTVTTSQPNWVDRVFRLADLAGLPRVEMTTEFKCIEGWSQIVTWGGVRLADFVTAHRLGRRTDGVWHPYVSFATPDRAYYVSLDTPSALHPQTLLCDRMNGAALSPDHGGPLRLIITVKYGIKNIKWLNTIRFEDDRPADYWAERGYDWHAGL</sequence>
<dbReference type="PROSITE" id="PS51318">
    <property type="entry name" value="TAT"/>
    <property type="match status" value="1"/>
</dbReference>
<dbReference type="AlphaFoldDB" id="A0A5C1ARQ1"/>
<dbReference type="Pfam" id="PF00174">
    <property type="entry name" value="Oxidored_molyb"/>
    <property type="match status" value="1"/>
</dbReference>
<keyword evidence="3" id="KW-1185">Reference proteome</keyword>
<dbReference type="EMBL" id="CP042425">
    <property type="protein sequence ID" value="QEL20837.1"/>
    <property type="molecule type" value="Genomic_DNA"/>
</dbReference>
<evidence type="ECO:0000313" key="3">
    <source>
        <dbReference type="Proteomes" id="UP000324974"/>
    </source>
</evidence>
<dbReference type="Gene3D" id="3.90.420.10">
    <property type="entry name" value="Oxidoreductase, molybdopterin-binding domain"/>
    <property type="match status" value="1"/>
</dbReference>
<dbReference type="OrthoDB" id="9778777at2"/>
<accession>A0A5C1ARQ1</accession>
<dbReference type="RefSeq" id="WP_149115091.1">
    <property type="nucleotide sequence ID" value="NZ_CP042425.1"/>
</dbReference>
<protein>
    <submittedName>
        <fullName evidence="2">Sulfite oxidase-like oxidoreductase</fullName>
    </submittedName>
</protein>
<dbReference type="Proteomes" id="UP000324974">
    <property type="component" value="Chromosome"/>
</dbReference>
<feature type="domain" description="Oxidoreductase molybdopterin-binding" evidence="1">
    <location>
        <begin position="99"/>
        <end position="246"/>
    </location>
</feature>
<organism evidence="2 3">
    <name type="scientific">Limnoglobus roseus</name>
    <dbReference type="NCBI Taxonomy" id="2598579"/>
    <lineage>
        <taxon>Bacteria</taxon>
        <taxon>Pseudomonadati</taxon>
        <taxon>Planctomycetota</taxon>
        <taxon>Planctomycetia</taxon>
        <taxon>Gemmatales</taxon>
        <taxon>Gemmataceae</taxon>
        <taxon>Limnoglobus</taxon>
    </lineage>
</organism>
<proteinExistence type="predicted"/>
<evidence type="ECO:0000313" key="2">
    <source>
        <dbReference type="EMBL" id="QEL20837.1"/>
    </source>
</evidence>
<dbReference type="InterPro" id="IPR036374">
    <property type="entry name" value="OxRdtase_Mopterin-bd_sf"/>
</dbReference>
<dbReference type="PANTHER" id="PTHR43032">
    <property type="entry name" value="PROTEIN-METHIONINE-SULFOXIDE REDUCTASE"/>
    <property type="match status" value="1"/>
</dbReference>
<dbReference type="KEGG" id="lrs:PX52LOC_07957"/>
<dbReference type="PANTHER" id="PTHR43032:SF2">
    <property type="entry name" value="BLL0505 PROTEIN"/>
    <property type="match status" value="1"/>
</dbReference>
<dbReference type="InterPro" id="IPR000572">
    <property type="entry name" value="OxRdtase_Mopterin-bd_dom"/>
</dbReference>
<evidence type="ECO:0000259" key="1">
    <source>
        <dbReference type="Pfam" id="PF00174"/>
    </source>
</evidence>
<dbReference type="InterPro" id="IPR006311">
    <property type="entry name" value="TAT_signal"/>
</dbReference>
<name>A0A5C1ARQ1_9BACT</name>
<gene>
    <name evidence="2" type="ORF">PX52LOC_07957</name>
</gene>
<reference evidence="3" key="1">
    <citation type="submission" date="2019-08" db="EMBL/GenBank/DDBJ databases">
        <title>Limnoglobus roseus gen. nov., sp. nov., a novel freshwater planctomycete with a giant genome from the family Gemmataceae.</title>
        <authorList>
            <person name="Kulichevskaya I.S."/>
            <person name="Naumoff D.G."/>
            <person name="Miroshnikov K."/>
            <person name="Ivanova A."/>
            <person name="Philippov D.A."/>
            <person name="Hakobyan A."/>
            <person name="Rijpstra I.C."/>
            <person name="Sinninghe Damste J.S."/>
            <person name="Liesack W."/>
            <person name="Dedysh S.N."/>
        </authorList>
    </citation>
    <scope>NUCLEOTIDE SEQUENCE [LARGE SCALE GENOMIC DNA]</scope>
    <source>
        <strain evidence="3">PX52</strain>
    </source>
</reference>